<evidence type="ECO:0000256" key="2">
    <source>
        <dbReference type="SAM" id="Phobius"/>
    </source>
</evidence>
<accession>A0A7J6W4N9</accession>
<comment type="similarity">
    <text evidence="1">Belongs to the LOR family.</text>
</comment>
<dbReference type="SUPFAM" id="SSF54518">
    <property type="entry name" value="Tubby C-terminal domain-like"/>
    <property type="match status" value="1"/>
</dbReference>
<sequence>MASVICEIPIDLFISRKRRLGFTHGDLMFTDGSGKLIFRLLDNRSSSSSSTTITTKDKSKRSPRVVQLLDDKGNPIFSISRNDVGWQGCRGDSKDVIFEVKKTLQSFWRREVEVFLGSDSSGGFNSILKMRGFPFQRSCTIYEGNSVVGQTSLMYKLGMAIVRRRRFRLTIFPGSIDHALLVALIVIYYQGNI</sequence>
<dbReference type="Gene3D" id="2.40.160.200">
    <property type="entry name" value="LURP1-related"/>
    <property type="match status" value="1"/>
</dbReference>
<organism evidence="3 4">
    <name type="scientific">Thalictrum thalictroides</name>
    <name type="common">Rue-anemone</name>
    <name type="synonym">Anemone thalictroides</name>
    <dbReference type="NCBI Taxonomy" id="46969"/>
    <lineage>
        <taxon>Eukaryota</taxon>
        <taxon>Viridiplantae</taxon>
        <taxon>Streptophyta</taxon>
        <taxon>Embryophyta</taxon>
        <taxon>Tracheophyta</taxon>
        <taxon>Spermatophyta</taxon>
        <taxon>Magnoliopsida</taxon>
        <taxon>Ranunculales</taxon>
        <taxon>Ranunculaceae</taxon>
        <taxon>Thalictroideae</taxon>
        <taxon>Thalictrum</taxon>
    </lineage>
</organism>
<keyword evidence="2" id="KW-1133">Transmembrane helix</keyword>
<feature type="transmembrane region" description="Helical" evidence="2">
    <location>
        <begin position="169"/>
        <end position="189"/>
    </location>
</feature>
<evidence type="ECO:0000313" key="4">
    <source>
        <dbReference type="Proteomes" id="UP000554482"/>
    </source>
</evidence>
<dbReference type="PANTHER" id="PTHR31087">
    <property type="match status" value="1"/>
</dbReference>
<keyword evidence="2" id="KW-0472">Membrane</keyword>
<keyword evidence="2" id="KW-0812">Transmembrane</keyword>
<dbReference type="EMBL" id="JABWDY010021746">
    <property type="protein sequence ID" value="KAF5192171.1"/>
    <property type="molecule type" value="Genomic_DNA"/>
</dbReference>
<dbReference type="InterPro" id="IPR007612">
    <property type="entry name" value="LOR"/>
</dbReference>
<dbReference type="InterPro" id="IPR038595">
    <property type="entry name" value="LOR_sf"/>
</dbReference>
<dbReference type="Pfam" id="PF04525">
    <property type="entry name" value="LOR"/>
    <property type="match status" value="1"/>
</dbReference>
<gene>
    <name evidence="3" type="ORF">FRX31_018243</name>
</gene>
<dbReference type="PANTHER" id="PTHR31087:SF85">
    <property type="entry name" value="PROTEIN LURP-ONE-RELATED 7"/>
    <property type="match status" value="1"/>
</dbReference>
<name>A0A7J6W4N9_THATH</name>
<evidence type="ECO:0000256" key="1">
    <source>
        <dbReference type="ARBA" id="ARBA00005437"/>
    </source>
</evidence>
<protein>
    <submittedName>
        <fullName evidence="3">Lurp-one-related</fullName>
    </submittedName>
</protein>
<keyword evidence="4" id="KW-1185">Reference proteome</keyword>
<dbReference type="AlphaFoldDB" id="A0A7J6W4N9"/>
<dbReference type="Proteomes" id="UP000554482">
    <property type="component" value="Unassembled WGS sequence"/>
</dbReference>
<dbReference type="InterPro" id="IPR025659">
    <property type="entry name" value="Tubby-like_C"/>
</dbReference>
<evidence type="ECO:0000313" key="3">
    <source>
        <dbReference type="EMBL" id="KAF5192171.1"/>
    </source>
</evidence>
<comment type="caution">
    <text evidence="3">The sequence shown here is derived from an EMBL/GenBank/DDBJ whole genome shotgun (WGS) entry which is preliminary data.</text>
</comment>
<reference evidence="3 4" key="1">
    <citation type="submission" date="2020-06" db="EMBL/GenBank/DDBJ databases">
        <title>Transcriptomic and genomic resources for Thalictrum thalictroides and T. hernandezii: Facilitating candidate gene discovery in an emerging model plant lineage.</title>
        <authorList>
            <person name="Arias T."/>
            <person name="Riano-Pachon D.M."/>
            <person name="Di Stilio V.S."/>
        </authorList>
    </citation>
    <scope>NUCLEOTIDE SEQUENCE [LARGE SCALE GENOMIC DNA]</scope>
    <source>
        <strain evidence="4">cv. WT478/WT964</strain>
        <tissue evidence="3">Leaves</tissue>
    </source>
</reference>
<dbReference type="OrthoDB" id="770293at2759"/>
<proteinExistence type="inferred from homology"/>